<dbReference type="SMART" id="SM00914">
    <property type="entry name" value="IDEAL"/>
    <property type="match status" value="1"/>
</dbReference>
<sequence length="62" mass="7499">MEKQLPETLLEPKVIAEMVLKRALEDYRKAQIEKQIDDSLKNRNKVEFFRLTNELKRTHKML</sequence>
<organism evidence="2 3">
    <name type="scientific">Peribacillus simplex</name>
    <dbReference type="NCBI Taxonomy" id="1478"/>
    <lineage>
        <taxon>Bacteria</taxon>
        <taxon>Bacillati</taxon>
        <taxon>Bacillota</taxon>
        <taxon>Bacilli</taxon>
        <taxon>Bacillales</taxon>
        <taxon>Bacillaceae</taxon>
        <taxon>Peribacillus</taxon>
    </lineage>
</organism>
<name>A0A9W4L7I6_9BACI</name>
<comment type="caution">
    <text evidence="2">The sequence shown here is derived from an EMBL/GenBank/DDBJ whole genome shotgun (WGS) entry which is preliminary data.</text>
</comment>
<gene>
    <name evidence="2" type="ORF">SRABI133_04473</name>
</gene>
<protein>
    <recommendedName>
        <fullName evidence="1">IDEAL domain-containing protein</fullName>
    </recommendedName>
</protein>
<evidence type="ECO:0000259" key="1">
    <source>
        <dbReference type="SMART" id="SM00914"/>
    </source>
</evidence>
<dbReference type="InterPro" id="IPR014957">
    <property type="entry name" value="IDEAL_dom"/>
</dbReference>
<dbReference type="RefSeq" id="WP_230303706.1">
    <property type="nucleotide sequence ID" value="NZ_CAKKMG010000099.1"/>
</dbReference>
<accession>A0A9W4L7I6</accession>
<evidence type="ECO:0000313" key="3">
    <source>
        <dbReference type="Proteomes" id="UP000789326"/>
    </source>
</evidence>
<evidence type="ECO:0000313" key="2">
    <source>
        <dbReference type="EMBL" id="CAH0298221.1"/>
    </source>
</evidence>
<dbReference type="AlphaFoldDB" id="A0A9W4L7I6"/>
<proteinExistence type="predicted"/>
<dbReference type="Proteomes" id="UP000789326">
    <property type="component" value="Unassembled WGS sequence"/>
</dbReference>
<dbReference type="Gene3D" id="4.10.810.10">
    <property type="entry name" value="Virus Scaffolding Protein, Chain A"/>
    <property type="match status" value="1"/>
</dbReference>
<dbReference type="EMBL" id="CAKKMG010000099">
    <property type="protein sequence ID" value="CAH0298221.1"/>
    <property type="molecule type" value="Genomic_DNA"/>
</dbReference>
<dbReference type="InterPro" id="IPR027393">
    <property type="entry name" value="Virus_scaffolding_prot_C"/>
</dbReference>
<reference evidence="2" key="1">
    <citation type="submission" date="2021-11" db="EMBL/GenBank/DDBJ databases">
        <authorList>
            <person name="Bulgarelli D."/>
        </authorList>
    </citation>
    <scope>NUCLEOTIDE SEQUENCE</scope>
    <source>
        <strain evidence="2">Bi133</strain>
    </source>
</reference>
<feature type="domain" description="IDEAL" evidence="1">
    <location>
        <begin position="19"/>
        <end position="55"/>
    </location>
</feature>
<dbReference type="Pfam" id="PF08858">
    <property type="entry name" value="IDEAL"/>
    <property type="match status" value="1"/>
</dbReference>